<proteinExistence type="predicted"/>
<dbReference type="RefSeq" id="WP_176009788.1">
    <property type="nucleotide sequence ID" value="NZ_CP041372.2"/>
</dbReference>
<dbReference type="InterPro" id="IPR001347">
    <property type="entry name" value="SIS_dom"/>
</dbReference>
<dbReference type="GO" id="GO:0097367">
    <property type="term" value="F:carbohydrate derivative binding"/>
    <property type="evidence" value="ECO:0007669"/>
    <property type="project" value="InterPro"/>
</dbReference>
<evidence type="ECO:0000259" key="4">
    <source>
        <dbReference type="PROSITE" id="PS51071"/>
    </source>
</evidence>
<dbReference type="GO" id="GO:0003700">
    <property type="term" value="F:DNA-binding transcription factor activity"/>
    <property type="evidence" value="ECO:0007669"/>
    <property type="project" value="InterPro"/>
</dbReference>
<dbReference type="Gene3D" id="3.40.50.10490">
    <property type="entry name" value="Glucose-6-phosphate isomerase like protein, domain 1"/>
    <property type="match status" value="1"/>
</dbReference>
<dbReference type="InterPro" id="IPR009057">
    <property type="entry name" value="Homeodomain-like_sf"/>
</dbReference>
<dbReference type="CDD" id="cd05013">
    <property type="entry name" value="SIS_RpiR"/>
    <property type="match status" value="1"/>
</dbReference>
<feature type="domain" description="HTH rpiR-type" evidence="4">
    <location>
        <begin position="4"/>
        <end position="80"/>
    </location>
</feature>
<dbReference type="InterPro" id="IPR036388">
    <property type="entry name" value="WH-like_DNA-bd_sf"/>
</dbReference>
<evidence type="ECO:0000256" key="2">
    <source>
        <dbReference type="ARBA" id="ARBA00023125"/>
    </source>
</evidence>
<gene>
    <name evidence="6" type="ORF">FLK61_34595</name>
</gene>
<dbReference type="InterPro" id="IPR046348">
    <property type="entry name" value="SIS_dom_sf"/>
</dbReference>
<sequence>MSEVDVYKRIGENRHKLSKSHKKIANYLVEHRESVPFLTAAKLATLTGVGEATVIRFAVFLGYKGYPDLQRHLQEAMQKKLTSAEVLARTIGDNEEPKYVLNEVMTDDVHNLKATMQDIDPETFETVINELIQARRIYIVAYRSTASIGSFLAFYLDLVLQNTELIREADGVSEHLLDITSEDVVIGLGFSRYTKRTVEVMKYVQSREAKTVVITDHVLSPLIPYGDHRFITATEINSFIDSYAAPMSLANAIITALTRSEHKKIEARLQELEELWQTFDVFWD</sequence>
<evidence type="ECO:0000313" key="7">
    <source>
        <dbReference type="Proteomes" id="UP000318138"/>
    </source>
</evidence>
<name>A0A859FGK4_9BACI</name>
<dbReference type="Gene3D" id="1.10.10.10">
    <property type="entry name" value="Winged helix-like DNA-binding domain superfamily/Winged helix DNA-binding domain"/>
    <property type="match status" value="1"/>
</dbReference>
<dbReference type="GO" id="GO:1901135">
    <property type="term" value="P:carbohydrate derivative metabolic process"/>
    <property type="evidence" value="ECO:0007669"/>
    <property type="project" value="InterPro"/>
</dbReference>
<dbReference type="SUPFAM" id="SSF46689">
    <property type="entry name" value="Homeodomain-like"/>
    <property type="match status" value="1"/>
</dbReference>
<evidence type="ECO:0000259" key="5">
    <source>
        <dbReference type="PROSITE" id="PS51464"/>
    </source>
</evidence>
<dbReference type="Pfam" id="PF01418">
    <property type="entry name" value="HTH_6"/>
    <property type="match status" value="1"/>
</dbReference>
<keyword evidence="3" id="KW-0804">Transcription</keyword>
<evidence type="ECO:0000256" key="3">
    <source>
        <dbReference type="ARBA" id="ARBA00023163"/>
    </source>
</evidence>
<dbReference type="EMBL" id="CP041372">
    <property type="protein sequence ID" value="QKS71802.1"/>
    <property type="molecule type" value="Genomic_DNA"/>
</dbReference>
<accession>A0A859FGK4</accession>
<dbReference type="AlphaFoldDB" id="A0A859FGK4"/>
<dbReference type="PROSITE" id="PS51464">
    <property type="entry name" value="SIS"/>
    <property type="match status" value="1"/>
</dbReference>
<dbReference type="KEGG" id="psua:FLK61_34595"/>
<dbReference type="Pfam" id="PF01380">
    <property type="entry name" value="SIS"/>
    <property type="match status" value="1"/>
</dbReference>
<organism evidence="6 7">
    <name type="scientific">Paenalkalicoccus suaedae</name>
    <dbReference type="NCBI Taxonomy" id="2592382"/>
    <lineage>
        <taxon>Bacteria</taxon>
        <taxon>Bacillati</taxon>
        <taxon>Bacillota</taxon>
        <taxon>Bacilli</taxon>
        <taxon>Bacillales</taxon>
        <taxon>Bacillaceae</taxon>
        <taxon>Paenalkalicoccus</taxon>
    </lineage>
</organism>
<dbReference type="GO" id="GO:0003677">
    <property type="term" value="F:DNA binding"/>
    <property type="evidence" value="ECO:0007669"/>
    <property type="project" value="UniProtKB-KW"/>
</dbReference>
<dbReference type="PANTHER" id="PTHR30514:SF18">
    <property type="entry name" value="RPIR-FAMILY TRANSCRIPTIONAL REGULATOR"/>
    <property type="match status" value="1"/>
</dbReference>
<dbReference type="InterPro" id="IPR035472">
    <property type="entry name" value="RpiR-like_SIS"/>
</dbReference>
<keyword evidence="7" id="KW-1185">Reference proteome</keyword>
<dbReference type="SUPFAM" id="SSF53697">
    <property type="entry name" value="SIS domain"/>
    <property type="match status" value="1"/>
</dbReference>
<dbReference type="PROSITE" id="PS51071">
    <property type="entry name" value="HTH_RPIR"/>
    <property type="match status" value="1"/>
</dbReference>
<keyword evidence="1" id="KW-0805">Transcription regulation</keyword>
<feature type="domain" description="SIS" evidence="5">
    <location>
        <begin position="127"/>
        <end position="263"/>
    </location>
</feature>
<dbReference type="InterPro" id="IPR000281">
    <property type="entry name" value="HTH_RpiR"/>
</dbReference>
<evidence type="ECO:0000256" key="1">
    <source>
        <dbReference type="ARBA" id="ARBA00023015"/>
    </source>
</evidence>
<dbReference type="PANTHER" id="PTHR30514">
    <property type="entry name" value="GLUCOKINASE"/>
    <property type="match status" value="1"/>
</dbReference>
<evidence type="ECO:0000313" key="6">
    <source>
        <dbReference type="EMBL" id="QKS71802.1"/>
    </source>
</evidence>
<dbReference type="Proteomes" id="UP000318138">
    <property type="component" value="Chromosome"/>
</dbReference>
<dbReference type="InterPro" id="IPR047640">
    <property type="entry name" value="RpiR-like"/>
</dbReference>
<keyword evidence="2" id="KW-0238">DNA-binding</keyword>
<protein>
    <submittedName>
        <fullName evidence="6">MurR/RpiR family transcriptional regulator</fullName>
    </submittedName>
</protein>
<reference evidence="7" key="1">
    <citation type="submission" date="2019-07" db="EMBL/GenBank/DDBJ databases">
        <title>Bacillus alkalisoli sp. nov. isolated from saline soil.</title>
        <authorList>
            <person name="Sun J.-Q."/>
            <person name="Xu L."/>
        </authorList>
    </citation>
    <scope>NUCLEOTIDE SEQUENCE [LARGE SCALE GENOMIC DNA]</scope>
    <source>
        <strain evidence="7">M4U3P1</strain>
    </source>
</reference>